<dbReference type="InterPro" id="IPR023210">
    <property type="entry name" value="NADP_OxRdtase_dom"/>
</dbReference>
<name>A0ABR9KHM5_9ACTN</name>
<keyword evidence="2" id="KW-0560">Oxidoreductase</keyword>
<proteinExistence type="predicted"/>
<dbReference type="PANTHER" id="PTHR42686">
    <property type="entry name" value="GH17980P-RELATED"/>
    <property type="match status" value="1"/>
</dbReference>
<keyword evidence="3" id="KW-1185">Reference proteome</keyword>
<dbReference type="RefSeq" id="WP_192776404.1">
    <property type="nucleotide sequence ID" value="NZ_BAAASY010000012.1"/>
</dbReference>
<dbReference type="CDD" id="cd19162">
    <property type="entry name" value="AKR_FDH"/>
    <property type="match status" value="1"/>
</dbReference>
<dbReference type="Pfam" id="PF00248">
    <property type="entry name" value="Aldo_ket_red"/>
    <property type="match status" value="1"/>
</dbReference>
<dbReference type="Gene3D" id="3.20.20.100">
    <property type="entry name" value="NADP-dependent oxidoreductase domain"/>
    <property type="match status" value="1"/>
</dbReference>
<evidence type="ECO:0000313" key="3">
    <source>
        <dbReference type="Proteomes" id="UP000661607"/>
    </source>
</evidence>
<evidence type="ECO:0000313" key="2">
    <source>
        <dbReference type="EMBL" id="MBE1561511.1"/>
    </source>
</evidence>
<accession>A0ABR9KHM5</accession>
<protein>
    <submittedName>
        <fullName evidence="2">D-threo-aldose 1-dehydrogenase</fullName>
        <ecNumber evidence="2">1.1.1.122</ecNumber>
    </submittedName>
</protein>
<dbReference type="SUPFAM" id="SSF51430">
    <property type="entry name" value="NAD(P)-linked oxidoreductase"/>
    <property type="match status" value="1"/>
</dbReference>
<dbReference type="InterPro" id="IPR020471">
    <property type="entry name" value="AKR"/>
</dbReference>
<reference evidence="2 3" key="1">
    <citation type="submission" date="2020-10" db="EMBL/GenBank/DDBJ databases">
        <title>Sequencing the genomes of 1000 actinobacteria strains.</title>
        <authorList>
            <person name="Klenk H.-P."/>
        </authorList>
    </citation>
    <scope>NUCLEOTIDE SEQUENCE [LARGE SCALE GENOMIC DNA]</scope>
    <source>
        <strain evidence="2 3">DSM 43748</strain>
    </source>
</reference>
<dbReference type="EC" id="1.1.1.122" evidence="2"/>
<dbReference type="InterPro" id="IPR044477">
    <property type="entry name" value="FDH-like"/>
</dbReference>
<evidence type="ECO:0000259" key="1">
    <source>
        <dbReference type="Pfam" id="PF00248"/>
    </source>
</evidence>
<gene>
    <name evidence="2" type="ORF">H4W81_004290</name>
</gene>
<sequence length="289" mass="31349">MTLPALGLGGGPLGNYLRPISEAQAEAVVEAAWEAGIRRFDTAPFYGLGLSERRLGRVLRGLPRTEFVISTKVGRLVRPGPGAPVPFAVPGDRHAEWDFSRDGVLRSVADSLDRLGLDHVDTLLIHDPDQHWPQALDEGFATLAELRAQGVVKAIGVGMNQSKMLVEFVRHADPDVLLAANQVTLLRRSAFEELLPLCLSRGIPVVAASLFHRGDLAAPPPDAPPEVRRYAEACARHGVPLATAAMRFPLRHPAVRSILIGAHTPEQVASNVADFHHPVPEALWHELET</sequence>
<comment type="caution">
    <text evidence="2">The sequence shown here is derived from an EMBL/GenBank/DDBJ whole genome shotgun (WGS) entry which is preliminary data.</text>
</comment>
<dbReference type="GO" id="GO:0047834">
    <property type="term" value="F:D-threo-aldose 1-dehydrogenase activity"/>
    <property type="evidence" value="ECO:0007669"/>
    <property type="project" value="UniProtKB-EC"/>
</dbReference>
<dbReference type="InterPro" id="IPR036812">
    <property type="entry name" value="NAD(P)_OxRdtase_dom_sf"/>
</dbReference>
<dbReference type="PANTHER" id="PTHR42686:SF1">
    <property type="entry name" value="GH17980P-RELATED"/>
    <property type="match status" value="1"/>
</dbReference>
<dbReference type="Proteomes" id="UP000661607">
    <property type="component" value="Unassembled WGS sequence"/>
</dbReference>
<dbReference type="EMBL" id="JADBEF010000001">
    <property type="protein sequence ID" value="MBE1561511.1"/>
    <property type="molecule type" value="Genomic_DNA"/>
</dbReference>
<feature type="domain" description="NADP-dependent oxidoreductase" evidence="1">
    <location>
        <begin position="6"/>
        <end position="286"/>
    </location>
</feature>
<organism evidence="2 3">
    <name type="scientific">Nonomuraea africana</name>
    <dbReference type="NCBI Taxonomy" id="46171"/>
    <lineage>
        <taxon>Bacteria</taxon>
        <taxon>Bacillati</taxon>
        <taxon>Actinomycetota</taxon>
        <taxon>Actinomycetes</taxon>
        <taxon>Streptosporangiales</taxon>
        <taxon>Streptosporangiaceae</taxon>
        <taxon>Nonomuraea</taxon>
    </lineage>
</organism>